<dbReference type="PANTHER" id="PTHR43728">
    <property type="entry name" value="SLR0304 PROTEIN"/>
    <property type="match status" value="1"/>
</dbReference>
<dbReference type="NCBIfam" id="TIGR04167">
    <property type="entry name" value="rSAM_SeCys"/>
    <property type="match status" value="1"/>
</dbReference>
<dbReference type="GO" id="GO:0051536">
    <property type="term" value="F:iron-sulfur cluster binding"/>
    <property type="evidence" value="ECO:0007669"/>
    <property type="project" value="UniProtKB-KW"/>
</dbReference>
<dbReference type="CDD" id="cd01335">
    <property type="entry name" value="Radical_SAM"/>
    <property type="match status" value="1"/>
</dbReference>
<evidence type="ECO:0000256" key="2">
    <source>
        <dbReference type="ARBA" id="ARBA00022691"/>
    </source>
</evidence>
<sequence>MPQSKSKPLANRIELPLVQSNSFDARMRGGQLNAANKIEMLQINIGLVCNLACKHCHVESSPKRTAALDNMNRQTADRVLQWLADNPGIRVVDITGGSPEMNPNFRDLVQGIRSLGITVMDRCNPTIIVHQDADGNEPYGWVPDFLAEHSVEVVASLPCYLPDNVRKQRGVHAFDDSVAGLKRLNDVGYGVDPRLQLNLVYNPVGVSLPPPQEQLQEDYRRELLSRYGIRFNQLWTITNMPIARWRDSLQRSGQLDQYMQTLIAAFNPSSVDHLMCRHMIHIDSQGRTHDCDFNFAMGIPTASLSGSYLWDHRLEDLSGRRIATDAHCFGCTAGAGSSCGGTLTSS</sequence>
<keyword evidence="5" id="KW-0411">Iron-sulfur</keyword>
<dbReference type="Proteomes" id="UP000317238">
    <property type="component" value="Unassembled WGS sequence"/>
</dbReference>
<dbReference type="InterPro" id="IPR024521">
    <property type="entry name" value="ArsS-like_C"/>
</dbReference>
<accession>A0A5C5Y5M3</accession>
<dbReference type="InterPro" id="IPR026351">
    <property type="entry name" value="rSAM_ArsS-like"/>
</dbReference>
<reference evidence="8 9" key="1">
    <citation type="submission" date="2019-02" db="EMBL/GenBank/DDBJ databases">
        <title>Deep-cultivation of Planctomycetes and their phenomic and genomic characterization uncovers novel biology.</title>
        <authorList>
            <person name="Wiegand S."/>
            <person name="Jogler M."/>
            <person name="Boedeker C."/>
            <person name="Pinto D."/>
            <person name="Vollmers J."/>
            <person name="Rivas-Marin E."/>
            <person name="Kohn T."/>
            <person name="Peeters S.H."/>
            <person name="Heuer A."/>
            <person name="Rast P."/>
            <person name="Oberbeckmann S."/>
            <person name="Bunk B."/>
            <person name="Jeske O."/>
            <person name="Meyerdierks A."/>
            <person name="Storesund J.E."/>
            <person name="Kallscheuer N."/>
            <person name="Luecker S."/>
            <person name="Lage O.M."/>
            <person name="Pohl T."/>
            <person name="Merkel B.J."/>
            <person name="Hornburger P."/>
            <person name="Mueller R.-W."/>
            <person name="Bruemmer F."/>
            <person name="Labrenz M."/>
            <person name="Spormann A.M."/>
            <person name="Op Den Camp H."/>
            <person name="Overmann J."/>
            <person name="Amann R."/>
            <person name="Jetten M.S.M."/>
            <person name="Mascher T."/>
            <person name="Medema M.H."/>
            <person name="Devos D.P."/>
            <person name="Kaster A.-K."/>
            <person name="Ovreas L."/>
            <person name="Rohde M."/>
            <person name="Galperin M.Y."/>
            <person name="Jogler C."/>
        </authorList>
    </citation>
    <scope>NUCLEOTIDE SEQUENCE [LARGE SCALE GENOMIC DNA]</scope>
    <source>
        <strain evidence="8 9">Pan14r</strain>
    </source>
</reference>
<evidence type="ECO:0000256" key="1">
    <source>
        <dbReference type="ARBA" id="ARBA00001966"/>
    </source>
</evidence>
<dbReference type="Pfam" id="PF04055">
    <property type="entry name" value="Radical_SAM"/>
    <property type="match status" value="1"/>
</dbReference>
<evidence type="ECO:0000313" key="8">
    <source>
        <dbReference type="EMBL" id="TWT70987.1"/>
    </source>
</evidence>
<comment type="caution">
    <text evidence="8">The sequence shown here is derived from an EMBL/GenBank/DDBJ whole genome shotgun (WGS) entry which is preliminary data.</text>
</comment>
<proteinExistence type="predicted"/>
<dbReference type="GO" id="GO:0003824">
    <property type="term" value="F:catalytic activity"/>
    <property type="evidence" value="ECO:0007669"/>
    <property type="project" value="InterPro"/>
</dbReference>
<keyword evidence="4" id="KW-0408">Iron</keyword>
<organism evidence="8 9">
    <name type="scientific">Crateriforma conspicua</name>
    <dbReference type="NCBI Taxonomy" id="2527996"/>
    <lineage>
        <taxon>Bacteria</taxon>
        <taxon>Pseudomonadati</taxon>
        <taxon>Planctomycetota</taxon>
        <taxon>Planctomycetia</taxon>
        <taxon>Planctomycetales</taxon>
        <taxon>Planctomycetaceae</taxon>
        <taxon>Crateriforma</taxon>
    </lineage>
</organism>
<dbReference type="AlphaFoldDB" id="A0A5C5Y5M3"/>
<evidence type="ECO:0000256" key="5">
    <source>
        <dbReference type="ARBA" id="ARBA00023014"/>
    </source>
</evidence>
<protein>
    <submittedName>
        <fullName evidence="8">Molybdenum cofactor biosynthesis protein A</fullName>
    </submittedName>
</protein>
<dbReference type="Pfam" id="PF12345">
    <property type="entry name" value="DUF3641"/>
    <property type="match status" value="1"/>
</dbReference>
<dbReference type="SUPFAM" id="SSF102114">
    <property type="entry name" value="Radical SAM enzymes"/>
    <property type="match status" value="1"/>
</dbReference>
<dbReference type="Gene3D" id="3.20.20.70">
    <property type="entry name" value="Aldolase class I"/>
    <property type="match status" value="1"/>
</dbReference>
<evidence type="ECO:0000259" key="7">
    <source>
        <dbReference type="Pfam" id="PF12345"/>
    </source>
</evidence>
<dbReference type="InterPro" id="IPR013785">
    <property type="entry name" value="Aldolase_TIM"/>
</dbReference>
<comment type="cofactor">
    <cofactor evidence="1">
        <name>[4Fe-4S] cluster</name>
        <dbReference type="ChEBI" id="CHEBI:49883"/>
    </cofactor>
</comment>
<evidence type="ECO:0000259" key="6">
    <source>
        <dbReference type="Pfam" id="PF04055"/>
    </source>
</evidence>
<keyword evidence="2" id="KW-0949">S-adenosyl-L-methionine</keyword>
<evidence type="ECO:0000313" key="9">
    <source>
        <dbReference type="Proteomes" id="UP000317238"/>
    </source>
</evidence>
<keyword evidence="9" id="KW-1185">Reference proteome</keyword>
<gene>
    <name evidence="8" type="ORF">Pan14r_32970</name>
</gene>
<feature type="domain" description="Arsenosugar biosynthesis radical SAM protein ArsS-like C-terminal" evidence="7">
    <location>
        <begin position="208"/>
        <end position="342"/>
    </location>
</feature>
<dbReference type="SFLD" id="SFLDS00029">
    <property type="entry name" value="Radical_SAM"/>
    <property type="match status" value="1"/>
</dbReference>
<dbReference type="EMBL" id="SJPL01000001">
    <property type="protein sequence ID" value="TWT70987.1"/>
    <property type="molecule type" value="Genomic_DNA"/>
</dbReference>
<feature type="domain" description="Radical SAM core" evidence="6">
    <location>
        <begin position="43"/>
        <end position="190"/>
    </location>
</feature>
<evidence type="ECO:0000256" key="4">
    <source>
        <dbReference type="ARBA" id="ARBA00023004"/>
    </source>
</evidence>
<keyword evidence="3" id="KW-0479">Metal-binding</keyword>
<dbReference type="RefSeq" id="WP_165701472.1">
    <property type="nucleotide sequence ID" value="NZ_CP036319.1"/>
</dbReference>
<dbReference type="InterPro" id="IPR007197">
    <property type="entry name" value="rSAM"/>
</dbReference>
<dbReference type="GO" id="GO:0046872">
    <property type="term" value="F:metal ion binding"/>
    <property type="evidence" value="ECO:0007669"/>
    <property type="project" value="UniProtKB-KW"/>
</dbReference>
<dbReference type="PANTHER" id="PTHR43728:SF1">
    <property type="entry name" value="FE-S OXIDOREDUCTASE"/>
    <property type="match status" value="1"/>
</dbReference>
<dbReference type="InterPro" id="IPR058240">
    <property type="entry name" value="rSAM_sf"/>
</dbReference>
<name>A0A5C5Y5M3_9PLAN</name>
<evidence type="ECO:0000256" key="3">
    <source>
        <dbReference type="ARBA" id="ARBA00022723"/>
    </source>
</evidence>